<gene>
    <name evidence="2" type="ORF">HMPREF0016_03071</name>
</gene>
<name>D0SGU8_ACIJO</name>
<accession>D0SGU8</accession>
<dbReference type="RefSeq" id="WP_005401846.1">
    <property type="nucleotide sequence ID" value="NZ_GG704974.1"/>
</dbReference>
<dbReference type="HOGENOM" id="CLU_1292145_0_0_6"/>
<feature type="chain" id="PRO_5003014853" description="Lipoprotein" evidence="1">
    <location>
        <begin position="20"/>
        <end position="213"/>
    </location>
</feature>
<keyword evidence="1" id="KW-0732">Signal</keyword>
<reference evidence="3" key="1">
    <citation type="journal article" date="2012" name="PLoS ONE">
        <title>The success of Acinetobacter species; genetic, metabolic and virulence attributes.</title>
        <authorList>
            <person name="Peleg A.Y."/>
            <person name="de Breij A."/>
            <person name="Adams M.D."/>
            <person name="Cerqueira G.M."/>
            <person name="Mocali S."/>
            <person name="Galardini M."/>
            <person name="Nibbering P.H."/>
            <person name="Earl A.M."/>
            <person name="Ward D.V."/>
            <person name="Paterson D.L."/>
            <person name="Seifert H."/>
            <person name="Dijkshoorn L."/>
        </authorList>
    </citation>
    <scope>NUCLEOTIDE SEQUENCE [LARGE SCALE GENOMIC DNA]</scope>
    <source>
        <strain evidence="3">SH046</strain>
    </source>
</reference>
<organism evidence="2 3">
    <name type="scientific">Acinetobacter johnsonii SH046</name>
    <dbReference type="NCBI Taxonomy" id="575586"/>
    <lineage>
        <taxon>Bacteria</taxon>
        <taxon>Pseudomonadati</taxon>
        <taxon>Pseudomonadota</taxon>
        <taxon>Gammaproteobacteria</taxon>
        <taxon>Moraxellales</taxon>
        <taxon>Moraxellaceae</taxon>
        <taxon>Acinetobacter</taxon>
    </lineage>
</organism>
<dbReference type="PROSITE" id="PS51257">
    <property type="entry name" value="PROKAR_LIPOPROTEIN"/>
    <property type="match status" value="1"/>
</dbReference>
<proteinExistence type="predicted"/>
<protein>
    <recommendedName>
        <fullName evidence="4">Lipoprotein</fullName>
    </recommendedName>
</protein>
<evidence type="ECO:0000313" key="2">
    <source>
        <dbReference type="EMBL" id="EEY94804.1"/>
    </source>
</evidence>
<feature type="signal peptide" evidence="1">
    <location>
        <begin position="1"/>
        <end position="19"/>
    </location>
</feature>
<evidence type="ECO:0000256" key="1">
    <source>
        <dbReference type="SAM" id="SignalP"/>
    </source>
</evidence>
<dbReference type="AlphaFoldDB" id="D0SGU8"/>
<evidence type="ECO:0000313" key="3">
    <source>
        <dbReference type="Proteomes" id="UP000012047"/>
    </source>
</evidence>
<evidence type="ECO:0008006" key="4">
    <source>
        <dbReference type="Google" id="ProtNLM"/>
    </source>
</evidence>
<dbReference type="Proteomes" id="UP000012047">
    <property type="component" value="Unassembled WGS sequence"/>
</dbReference>
<dbReference type="EMBL" id="GG704974">
    <property type="protein sequence ID" value="EEY94804.1"/>
    <property type="molecule type" value="Genomic_DNA"/>
</dbReference>
<sequence>MKNKIVKIVVLALSGLALSGCSSLDVESEDYKEAVESAGYSIASSFLEGKVGILNNLKVNTEHKPYMSDVEIQSNKNVISSRFSEEYYPGRFNKQCIHLLKVNPDDFEEKNGWVTTNKYYVLKDINDPKLNDFKKCIEIKYKTSAIFEDDLRLFLSEPVLIAYRDNEVVREQLDLIKKDGVLTLSEVIEIYKLLDQVYDQDFINENESLLNEI</sequence>